<dbReference type="KEGG" id="pbr:PB2503_01472"/>
<dbReference type="STRING" id="314260.PB2503_01472"/>
<keyword evidence="5" id="KW-0446">Lipid-binding</keyword>
<keyword evidence="3 7" id="KW-0547">Nucleotide-binding</keyword>
<dbReference type="SMART" id="SM00760">
    <property type="entry name" value="Bac_DnaA_C"/>
    <property type="match status" value="1"/>
</dbReference>
<dbReference type="Proteomes" id="UP000001302">
    <property type="component" value="Chromosome"/>
</dbReference>
<feature type="domain" description="AAA+ ATPase" evidence="10">
    <location>
        <begin position="193"/>
        <end position="329"/>
    </location>
</feature>
<dbReference type="eggNOG" id="COG0593">
    <property type="taxonomic scope" value="Bacteria"/>
</dbReference>
<sequence>MSTDDQELCFAAFKRGLETRFGEMTYKSYFAGLTLRDWTEQRAVIATDNRYQAERITHWYADEFISTWDVHCGRVEEIELTGGAGMRSVITKSKASRSAGARPSVQLSVARRADRAVSRPVTPQLPPRKSMATSPVAKETDRHTATEPTTSEGEGSERFNDNFNVSQTFESFSVNDTNRMAVLAIEQIIEGAGSPVTYIYGGVGRGKSHLLSAAANQFLRRYPGRRLIFLTYDSLVADVSDAIVSRSLKELRAHLRDTDLLIFDDVHMLRGRKRTQEELACLIERLEQMGKPILVTGAVSPKELAETGILCRLTDRLGGGARVPLNRPDYDLRLKIAQRCSDVFTLRTGLQMPRRHIEYIARKSEGCVRELLGAMRFYELSVQLDPTVLSKDDQETQAHLAQVLKSRRRETTLDDVFDVTADQFGVGKDDLRGKSRKRYLVHARHAFALAARRLTDAPLAAIGGMLQRDHTTVINSITKGEILAESDQAFGEKISKIFEAFEQ</sequence>
<evidence type="ECO:0000256" key="2">
    <source>
        <dbReference type="ARBA" id="ARBA00022705"/>
    </source>
</evidence>
<dbReference type="HOGENOM" id="CLU_541678_0_0_5"/>
<reference evidence="13" key="1">
    <citation type="submission" date="2010-08" db="EMBL/GenBank/DDBJ databases">
        <title>Genome sequence of Parvularcula bermudensis HTCC2503.</title>
        <authorList>
            <person name="Kang D.-M."/>
            <person name="Oh H.-M."/>
            <person name="Cho J.-C."/>
        </authorList>
    </citation>
    <scope>NUCLEOTIDE SEQUENCE [LARGE SCALE GENOMIC DNA]</scope>
    <source>
        <strain evidence="13">ATCC BAA-594 / HTCC2503 / KCTC 12087</strain>
    </source>
</reference>
<dbReference type="PANTHER" id="PTHR30050">
    <property type="entry name" value="CHROMOSOMAL REPLICATION INITIATOR PROTEIN DNAA"/>
    <property type="match status" value="1"/>
</dbReference>
<comment type="similarity">
    <text evidence="8">Belongs to the DnaA family.</text>
</comment>
<feature type="domain" description="Chromosomal replication initiator DnaA C-terminal" evidence="11">
    <location>
        <begin position="412"/>
        <end position="480"/>
    </location>
</feature>
<evidence type="ECO:0000259" key="10">
    <source>
        <dbReference type="SMART" id="SM00382"/>
    </source>
</evidence>
<dbReference type="RefSeq" id="WP_013299347.1">
    <property type="nucleotide sequence ID" value="NC_014414.1"/>
</dbReference>
<keyword evidence="2 7" id="KW-0235">DNA replication</keyword>
<keyword evidence="4 7" id="KW-0067">ATP-binding</keyword>
<dbReference type="Pfam" id="PF00308">
    <property type="entry name" value="Bac_DnaA"/>
    <property type="match status" value="1"/>
</dbReference>
<evidence type="ECO:0000313" key="12">
    <source>
        <dbReference type="EMBL" id="ADM08373.1"/>
    </source>
</evidence>
<dbReference type="Gene3D" id="1.10.1750.10">
    <property type="match status" value="1"/>
</dbReference>
<dbReference type="CDD" id="cd00009">
    <property type="entry name" value="AAA"/>
    <property type="match status" value="1"/>
</dbReference>
<evidence type="ECO:0000256" key="7">
    <source>
        <dbReference type="RuleBase" id="RU000577"/>
    </source>
</evidence>
<dbReference type="InterPro" id="IPR013159">
    <property type="entry name" value="DnaA_C"/>
</dbReference>
<dbReference type="SMART" id="SM00382">
    <property type="entry name" value="AAA"/>
    <property type="match status" value="1"/>
</dbReference>
<dbReference type="SUPFAM" id="SSF48295">
    <property type="entry name" value="TrpR-like"/>
    <property type="match status" value="1"/>
</dbReference>
<organism evidence="12 13">
    <name type="scientific">Parvularcula bermudensis (strain ATCC BAA-594 / HTCC2503 / KCTC 12087)</name>
    <dbReference type="NCBI Taxonomy" id="314260"/>
    <lineage>
        <taxon>Bacteria</taxon>
        <taxon>Pseudomonadati</taxon>
        <taxon>Pseudomonadota</taxon>
        <taxon>Alphaproteobacteria</taxon>
        <taxon>Parvularculales</taxon>
        <taxon>Parvularculaceae</taxon>
        <taxon>Parvularcula</taxon>
    </lineage>
</organism>
<keyword evidence="1" id="KW-0963">Cytoplasm</keyword>
<dbReference type="InterPro" id="IPR020591">
    <property type="entry name" value="Chromosome_initiator_DnaA-like"/>
</dbReference>
<name>E0TBJ8_PARBH</name>
<evidence type="ECO:0000256" key="3">
    <source>
        <dbReference type="ARBA" id="ARBA00022741"/>
    </source>
</evidence>
<keyword evidence="13" id="KW-1185">Reference proteome</keyword>
<dbReference type="GO" id="GO:0003688">
    <property type="term" value="F:DNA replication origin binding"/>
    <property type="evidence" value="ECO:0007669"/>
    <property type="project" value="TreeGrafter"/>
</dbReference>
<dbReference type="OrthoDB" id="9807019at2"/>
<evidence type="ECO:0000256" key="4">
    <source>
        <dbReference type="ARBA" id="ARBA00022840"/>
    </source>
</evidence>
<dbReference type="PRINTS" id="PR00051">
    <property type="entry name" value="DNAA"/>
</dbReference>
<dbReference type="GO" id="GO:0005524">
    <property type="term" value="F:ATP binding"/>
    <property type="evidence" value="ECO:0007669"/>
    <property type="project" value="UniProtKB-KW"/>
</dbReference>
<protein>
    <recommendedName>
        <fullName evidence="7">Chromosomal replication initiator protein DnaA</fullName>
    </recommendedName>
</protein>
<dbReference type="InterPro" id="IPR027417">
    <property type="entry name" value="P-loop_NTPase"/>
</dbReference>
<dbReference type="GO" id="GO:0008289">
    <property type="term" value="F:lipid binding"/>
    <property type="evidence" value="ECO:0007669"/>
    <property type="project" value="UniProtKB-KW"/>
</dbReference>
<dbReference type="Pfam" id="PF08299">
    <property type="entry name" value="Bac_DnaA_C"/>
    <property type="match status" value="1"/>
</dbReference>
<dbReference type="GO" id="GO:0006270">
    <property type="term" value="P:DNA replication initiation"/>
    <property type="evidence" value="ECO:0007669"/>
    <property type="project" value="InterPro"/>
</dbReference>
<evidence type="ECO:0000256" key="1">
    <source>
        <dbReference type="ARBA" id="ARBA00022490"/>
    </source>
</evidence>
<dbReference type="GO" id="GO:0006275">
    <property type="term" value="P:regulation of DNA replication"/>
    <property type="evidence" value="ECO:0007669"/>
    <property type="project" value="InterPro"/>
</dbReference>
<dbReference type="EMBL" id="CP002156">
    <property type="protein sequence ID" value="ADM08373.1"/>
    <property type="molecule type" value="Genomic_DNA"/>
</dbReference>
<dbReference type="InterPro" id="IPR010921">
    <property type="entry name" value="Trp_repressor/repl_initiator"/>
</dbReference>
<evidence type="ECO:0000256" key="6">
    <source>
        <dbReference type="ARBA" id="ARBA00023125"/>
    </source>
</evidence>
<dbReference type="InterPro" id="IPR013317">
    <property type="entry name" value="DnaA_dom"/>
</dbReference>
<dbReference type="GO" id="GO:0005886">
    <property type="term" value="C:plasma membrane"/>
    <property type="evidence" value="ECO:0007669"/>
    <property type="project" value="TreeGrafter"/>
</dbReference>
<evidence type="ECO:0000256" key="8">
    <source>
        <dbReference type="RuleBase" id="RU004227"/>
    </source>
</evidence>
<comment type="function">
    <text evidence="7">Plays an essential role in the initiation and regulation of chromosomal replication. ATP-DnaA binds to the origin of replication (oriC) to initiate formation of the DNA replication initiation complex once per cell cycle. Binds the DnaA box (a 9 base pair repeat at the origin) and separates the double-stranded (ds)DNA. Forms a right-handed helical filament on oriC DNA; dsDNA binds to the exterior of the filament while single-stranded (ss)DNA is stabiized in the filament's interior. The ATP-DnaA-oriC complex binds and stabilizes one strand of the AT-rich DNA unwinding element (DUE), permitting loading of DNA polymerase. After initiation quickly degrades to an ADP-DnaA complex that is not apt for DNA replication. Binds acidic phospholipids.</text>
</comment>
<evidence type="ECO:0000313" key="13">
    <source>
        <dbReference type="Proteomes" id="UP000001302"/>
    </source>
</evidence>
<dbReference type="AlphaFoldDB" id="E0TBJ8"/>
<dbReference type="SUPFAM" id="SSF52540">
    <property type="entry name" value="P-loop containing nucleoside triphosphate hydrolases"/>
    <property type="match status" value="1"/>
</dbReference>
<evidence type="ECO:0000256" key="9">
    <source>
        <dbReference type="SAM" id="MobiDB-lite"/>
    </source>
</evidence>
<reference evidence="12 13" key="2">
    <citation type="journal article" date="2011" name="J. Bacteriol.">
        <title>Complete genome sequence of strain HTCC2503T of Parvularcula bermudensis, the type species of the order "Parvularculales" in the class Alphaproteobacteria.</title>
        <authorList>
            <person name="Oh H.M."/>
            <person name="Kang I."/>
            <person name="Vergin K.L."/>
            <person name="Kang D."/>
            <person name="Rhee K.H."/>
            <person name="Giovannoni S.J."/>
            <person name="Cho J.C."/>
        </authorList>
    </citation>
    <scope>NUCLEOTIDE SEQUENCE [LARGE SCALE GENOMIC DNA]</scope>
    <source>
        <strain evidence="13">ATCC BAA-594 / HTCC2503 / KCTC 12087</strain>
    </source>
</reference>
<dbReference type="InterPro" id="IPR003593">
    <property type="entry name" value="AAA+_ATPase"/>
</dbReference>
<proteinExistence type="inferred from homology"/>
<evidence type="ECO:0000256" key="5">
    <source>
        <dbReference type="ARBA" id="ARBA00023121"/>
    </source>
</evidence>
<gene>
    <name evidence="12" type="ordered locus">PB2503_01472</name>
</gene>
<evidence type="ECO:0000259" key="11">
    <source>
        <dbReference type="SMART" id="SM00760"/>
    </source>
</evidence>
<accession>E0TBJ8</accession>
<keyword evidence="6 7" id="KW-0238">DNA-binding</keyword>
<feature type="region of interest" description="Disordered" evidence="9">
    <location>
        <begin position="92"/>
        <end position="160"/>
    </location>
</feature>
<dbReference type="PANTHER" id="PTHR30050:SF2">
    <property type="entry name" value="CHROMOSOMAL REPLICATION INITIATOR PROTEIN DNAA"/>
    <property type="match status" value="1"/>
</dbReference>
<dbReference type="Gene3D" id="3.40.50.300">
    <property type="entry name" value="P-loop containing nucleotide triphosphate hydrolases"/>
    <property type="match status" value="1"/>
</dbReference>
<dbReference type="CDD" id="cd06571">
    <property type="entry name" value="Bac_DnaA_C"/>
    <property type="match status" value="1"/>
</dbReference>